<protein>
    <submittedName>
        <fullName evidence="2">Adenine phosphoribosyltransferase</fullName>
    </submittedName>
</protein>
<organism evidence="2 3">
    <name type="scientific">Cloacibacillus porcorum</name>
    <dbReference type="NCBI Taxonomy" id="1197717"/>
    <lineage>
        <taxon>Bacteria</taxon>
        <taxon>Thermotogati</taxon>
        <taxon>Synergistota</taxon>
        <taxon>Synergistia</taxon>
        <taxon>Synergistales</taxon>
        <taxon>Synergistaceae</taxon>
        <taxon>Cloacibacillus</taxon>
    </lineage>
</organism>
<dbReference type="Pfam" id="PF00156">
    <property type="entry name" value="Pribosyltran"/>
    <property type="match status" value="1"/>
</dbReference>
<dbReference type="Proteomes" id="UP000093044">
    <property type="component" value="Chromosome"/>
</dbReference>
<feature type="domain" description="Phosphoribosyltransferase" evidence="1">
    <location>
        <begin position="39"/>
        <end position="170"/>
    </location>
</feature>
<dbReference type="KEGG" id="cpor:BED41_00935"/>
<dbReference type="Gene3D" id="3.40.50.2020">
    <property type="match status" value="1"/>
</dbReference>
<evidence type="ECO:0000313" key="2">
    <source>
        <dbReference type="EMBL" id="ANZ43793.1"/>
    </source>
</evidence>
<reference evidence="2" key="1">
    <citation type="submission" date="2016-08" db="EMBL/GenBank/DDBJ databases">
        <title>Complete genome of Cloacibacillus porcorum.</title>
        <authorList>
            <person name="Looft T."/>
            <person name="Bayles D.O."/>
            <person name="Alt D.P."/>
        </authorList>
    </citation>
    <scope>NUCLEOTIDE SEQUENCE [LARGE SCALE GENOMIC DNA]</scope>
    <source>
        <strain evidence="2">CL-84</strain>
    </source>
</reference>
<proteinExistence type="predicted"/>
<dbReference type="InterPro" id="IPR029057">
    <property type="entry name" value="PRTase-like"/>
</dbReference>
<dbReference type="GO" id="GO:0016757">
    <property type="term" value="F:glycosyltransferase activity"/>
    <property type="evidence" value="ECO:0007669"/>
    <property type="project" value="UniProtKB-KW"/>
</dbReference>
<dbReference type="NCBIfam" id="NF005592">
    <property type="entry name" value="PRK07322.1"/>
    <property type="match status" value="1"/>
</dbReference>
<evidence type="ECO:0000313" key="3">
    <source>
        <dbReference type="Proteomes" id="UP000093044"/>
    </source>
</evidence>
<dbReference type="STRING" id="1197717.BED41_00935"/>
<dbReference type="PANTHER" id="PTHR43218:SF1">
    <property type="entry name" value="PHOSPHORIBOSYLTRANSFERASE"/>
    <property type="match status" value="1"/>
</dbReference>
<dbReference type="InterPro" id="IPR000836">
    <property type="entry name" value="PRTase_dom"/>
</dbReference>
<dbReference type="PANTHER" id="PTHR43218">
    <property type="entry name" value="PHOSPHORIBOSYLTRANSFERASE-RELATED"/>
    <property type="match status" value="1"/>
</dbReference>
<sequence>MNETYTLHVAGLTRELKKVRVAPNLRIASFVMLGDTRLIERCADALYEEIKKLGTIEMLVCPEAKGIPLTHALAVRMGVDYVVARKSVKGYMEHPIIAEVKSITTTEKQIIVIDEFDAAKLSGKRVCVVDDVVSTGGSLRSLEEVLAKTGCTVVSKVAVLLEEGGYSKDDLIYLERLPVFKDQ</sequence>
<dbReference type="CDD" id="cd06223">
    <property type="entry name" value="PRTases_typeI"/>
    <property type="match status" value="1"/>
</dbReference>
<evidence type="ECO:0000259" key="1">
    <source>
        <dbReference type="Pfam" id="PF00156"/>
    </source>
</evidence>
<dbReference type="RefSeq" id="WP_066741918.1">
    <property type="nucleotide sequence ID" value="NZ_CP016757.1"/>
</dbReference>
<name>A0A1B2I1F4_9BACT</name>
<dbReference type="GeneID" id="83056415"/>
<keyword evidence="3" id="KW-1185">Reference proteome</keyword>
<keyword evidence="2" id="KW-0328">Glycosyltransferase</keyword>
<gene>
    <name evidence="2" type="ORF">BED41_00935</name>
</gene>
<dbReference type="OrthoDB" id="4213751at2"/>
<dbReference type="EMBL" id="CP016757">
    <property type="protein sequence ID" value="ANZ43793.1"/>
    <property type="molecule type" value="Genomic_DNA"/>
</dbReference>
<dbReference type="SUPFAM" id="SSF53271">
    <property type="entry name" value="PRTase-like"/>
    <property type="match status" value="1"/>
</dbReference>
<dbReference type="AlphaFoldDB" id="A0A1B2I1F4"/>
<accession>A0A1B2I1F4</accession>
<keyword evidence="2" id="KW-0808">Transferase</keyword>